<dbReference type="InterPro" id="IPR027417">
    <property type="entry name" value="P-loop_NTPase"/>
</dbReference>
<name>A0ABP7CG62_9MICC</name>
<dbReference type="GO" id="GO:0005524">
    <property type="term" value="F:ATP binding"/>
    <property type="evidence" value="ECO:0007669"/>
    <property type="project" value="UniProtKB-KW"/>
</dbReference>
<dbReference type="Pfam" id="PF00005">
    <property type="entry name" value="ABC_tran"/>
    <property type="match status" value="1"/>
</dbReference>
<evidence type="ECO:0000256" key="2">
    <source>
        <dbReference type="ARBA" id="ARBA00022741"/>
    </source>
</evidence>
<dbReference type="Gene3D" id="3.40.50.300">
    <property type="entry name" value="P-loop containing nucleotide triphosphate hydrolases"/>
    <property type="match status" value="1"/>
</dbReference>
<keyword evidence="3 5" id="KW-0067">ATP-binding</keyword>
<feature type="domain" description="ABC transporter" evidence="4">
    <location>
        <begin position="29"/>
        <end position="257"/>
    </location>
</feature>
<comment type="caution">
    <text evidence="5">The sequence shown here is derived from an EMBL/GenBank/DDBJ whole genome shotgun (WGS) entry which is preliminary data.</text>
</comment>
<proteinExistence type="predicted"/>
<evidence type="ECO:0000256" key="1">
    <source>
        <dbReference type="ARBA" id="ARBA00022448"/>
    </source>
</evidence>
<evidence type="ECO:0000256" key="3">
    <source>
        <dbReference type="ARBA" id="ARBA00022840"/>
    </source>
</evidence>
<keyword evidence="2" id="KW-0547">Nucleotide-binding</keyword>
<gene>
    <name evidence="5" type="ORF">GCM10023081_25450</name>
</gene>
<keyword evidence="6" id="KW-1185">Reference proteome</keyword>
<sequence length="281" mass="30881">MRMTETHSPNPLHAGRSASADVVPAEVLLQLQDLRKSYGAAQILAGVDFEIRRGEFVCVVGPSGSGKTTLLKCMAGLLEPSGGQTVFEGAPVTEPPARLAVVFQDYSRSLLPWMTIRGNVELPMRNKFPKPERPARIESVLEAVGLAGKGNLYPWQMSGGMQQRAAIARGLAYQPDVLLMDEPFAAVDAQTRIELEDLVLRVRQEFDTTVVFVTHDIDEAVYLGDRVVVLSGAPTTVTRNIAVDLPHPRNQRDTKLLPEYARLRAEVFELIQSAKSHATIR</sequence>
<accession>A0ABP7CG62</accession>
<dbReference type="PANTHER" id="PTHR42788">
    <property type="entry name" value="TAURINE IMPORT ATP-BINDING PROTEIN-RELATED"/>
    <property type="match status" value="1"/>
</dbReference>
<keyword evidence="1" id="KW-0813">Transport</keyword>
<dbReference type="SMART" id="SM00382">
    <property type="entry name" value="AAA"/>
    <property type="match status" value="1"/>
</dbReference>
<dbReference type="CDD" id="cd03293">
    <property type="entry name" value="ABC_NrtD_SsuB_transporters"/>
    <property type="match status" value="1"/>
</dbReference>
<dbReference type="InterPro" id="IPR050166">
    <property type="entry name" value="ABC_transporter_ATP-bind"/>
</dbReference>
<dbReference type="SUPFAM" id="SSF52540">
    <property type="entry name" value="P-loop containing nucleoside triphosphate hydrolases"/>
    <property type="match status" value="1"/>
</dbReference>
<dbReference type="InterPro" id="IPR003593">
    <property type="entry name" value="AAA+_ATPase"/>
</dbReference>
<evidence type="ECO:0000259" key="4">
    <source>
        <dbReference type="PROSITE" id="PS50893"/>
    </source>
</evidence>
<dbReference type="InterPro" id="IPR017871">
    <property type="entry name" value="ABC_transporter-like_CS"/>
</dbReference>
<evidence type="ECO:0000313" key="6">
    <source>
        <dbReference type="Proteomes" id="UP001500752"/>
    </source>
</evidence>
<dbReference type="PROSITE" id="PS00211">
    <property type="entry name" value="ABC_TRANSPORTER_1"/>
    <property type="match status" value="1"/>
</dbReference>
<protein>
    <submittedName>
        <fullName evidence="5">ABC transporter ATP-binding protein</fullName>
    </submittedName>
</protein>
<dbReference type="EMBL" id="BAABEO010000017">
    <property type="protein sequence ID" value="GAA3687016.1"/>
    <property type="molecule type" value="Genomic_DNA"/>
</dbReference>
<organism evidence="5 6">
    <name type="scientific">Arthrobacter ginkgonis</name>
    <dbReference type="NCBI Taxonomy" id="1630594"/>
    <lineage>
        <taxon>Bacteria</taxon>
        <taxon>Bacillati</taxon>
        <taxon>Actinomycetota</taxon>
        <taxon>Actinomycetes</taxon>
        <taxon>Micrococcales</taxon>
        <taxon>Micrococcaceae</taxon>
        <taxon>Arthrobacter</taxon>
    </lineage>
</organism>
<dbReference type="PANTHER" id="PTHR42788:SF13">
    <property type="entry name" value="ALIPHATIC SULFONATES IMPORT ATP-BINDING PROTEIN SSUB"/>
    <property type="match status" value="1"/>
</dbReference>
<dbReference type="InterPro" id="IPR003439">
    <property type="entry name" value="ABC_transporter-like_ATP-bd"/>
</dbReference>
<reference evidence="6" key="1">
    <citation type="journal article" date="2019" name="Int. J. Syst. Evol. Microbiol.">
        <title>The Global Catalogue of Microorganisms (GCM) 10K type strain sequencing project: providing services to taxonomists for standard genome sequencing and annotation.</title>
        <authorList>
            <consortium name="The Broad Institute Genomics Platform"/>
            <consortium name="The Broad Institute Genome Sequencing Center for Infectious Disease"/>
            <person name="Wu L."/>
            <person name="Ma J."/>
        </authorList>
    </citation>
    <scope>NUCLEOTIDE SEQUENCE [LARGE SCALE GENOMIC DNA]</scope>
    <source>
        <strain evidence="6">JCM 30742</strain>
    </source>
</reference>
<dbReference type="Proteomes" id="UP001500752">
    <property type="component" value="Unassembled WGS sequence"/>
</dbReference>
<dbReference type="PROSITE" id="PS50893">
    <property type="entry name" value="ABC_TRANSPORTER_2"/>
    <property type="match status" value="1"/>
</dbReference>
<evidence type="ECO:0000313" key="5">
    <source>
        <dbReference type="EMBL" id="GAA3687016.1"/>
    </source>
</evidence>